<dbReference type="PANTHER" id="PTHR39673:SF5">
    <property type="entry name" value="TUNGSTEN-CONTAINING FORMYLMETHANOFURAN DEHYDROGENASE 2 SUBUNIT C"/>
    <property type="match status" value="1"/>
</dbReference>
<dbReference type="EMBL" id="SNXY01000006">
    <property type="protein sequence ID" value="TDP87118.1"/>
    <property type="molecule type" value="Genomic_DNA"/>
</dbReference>
<proteinExistence type="predicted"/>
<dbReference type="RefSeq" id="WP_126536001.1">
    <property type="nucleotide sequence ID" value="NZ_BSPM01000008.1"/>
</dbReference>
<gene>
    <name evidence="1" type="ORF">EDD54_1004</name>
</gene>
<dbReference type="OrthoDB" id="7302713at2"/>
<evidence type="ECO:0000313" key="2">
    <source>
        <dbReference type="Proteomes" id="UP000294547"/>
    </source>
</evidence>
<accession>A0A4V3CWP1</accession>
<dbReference type="InterPro" id="IPR036485">
    <property type="entry name" value="Glu_synth_asu_C_sf"/>
</dbReference>
<dbReference type="SUPFAM" id="SSF69336">
    <property type="entry name" value="Alpha subunit of glutamate synthase, C-terminal domain"/>
    <property type="match status" value="1"/>
</dbReference>
<sequence length="269" mass="26602">MAPLTLTLKATPPERLDLSGLVPAALAGKSAAEIAALPIGTTRTGVAVGDVFAVSGDDGDVLVFDGGSERFDNLGRGLAGGEIRVTGDVGAYCGRAMKAGRITVEGSLRGPYAGTAMTGGTIAVAGNAADATAAAIPGAMHGMAGGLILIGGSAGDYLGDRMRRGVVAVVGTAGAVAGARMVGGTILAASLGPRAGRSMKRGTLIAGAVEALEPTFVPAGDYDHAFLKILNKWLHTEAGAAAAALVPLDARRWRGDMASLGKGEIIVGA</sequence>
<keyword evidence="2" id="KW-1185">Reference proteome</keyword>
<comment type="caution">
    <text evidence="1">The sequence shown here is derived from an EMBL/GenBank/DDBJ whole genome shotgun (WGS) entry which is preliminary data.</text>
</comment>
<dbReference type="GO" id="GO:0018493">
    <property type="term" value="F:formylmethanofuran dehydrogenase activity"/>
    <property type="evidence" value="ECO:0007669"/>
    <property type="project" value="InterPro"/>
</dbReference>
<dbReference type="InterPro" id="IPR017550">
    <property type="entry name" value="Formylmethanofuran_DH_suC"/>
</dbReference>
<dbReference type="AlphaFoldDB" id="A0A4V3CWP1"/>
<protein>
    <submittedName>
        <fullName evidence="1">Formylmethanofuran dehydrogenase subunit C</fullName>
    </submittedName>
</protein>
<reference evidence="1 2" key="1">
    <citation type="submission" date="2019-03" db="EMBL/GenBank/DDBJ databases">
        <title>Genomic Encyclopedia of Type Strains, Phase IV (KMG-IV): sequencing the most valuable type-strain genomes for metagenomic binning, comparative biology and taxonomic classification.</title>
        <authorList>
            <person name="Goeker M."/>
        </authorList>
    </citation>
    <scope>NUCLEOTIDE SEQUENCE [LARGE SCALE GENOMIC DNA]</scope>
    <source>
        <strain evidence="1 2">DSM 102969</strain>
    </source>
</reference>
<evidence type="ECO:0000313" key="1">
    <source>
        <dbReference type="EMBL" id="TDP87118.1"/>
    </source>
</evidence>
<dbReference type="GO" id="GO:0015948">
    <property type="term" value="P:methanogenesis"/>
    <property type="evidence" value="ECO:0007669"/>
    <property type="project" value="InterPro"/>
</dbReference>
<name>A0A4V3CWP1_9HYPH</name>
<dbReference type="GO" id="GO:0046914">
    <property type="term" value="F:transition metal ion binding"/>
    <property type="evidence" value="ECO:0007669"/>
    <property type="project" value="InterPro"/>
</dbReference>
<dbReference type="PANTHER" id="PTHR39673">
    <property type="entry name" value="TUNGSTEN FORMYLMETHANOFURAN DEHYDROGENASE, SUBUNIT C (FWDC)"/>
    <property type="match status" value="1"/>
</dbReference>
<dbReference type="Gene3D" id="2.160.20.60">
    <property type="entry name" value="Glutamate synthase, alpha subunit, C-terminal domain"/>
    <property type="match status" value="1"/>
</dbReference>
<organism evidence="1 2">
    <name type="scientific">Oharaeibacter diazotrophicus</name>
    <dbReference type="NCBI Taxonomy" id="1920512"/>
    <lineage>
        <taxon>Bacteria</taxon>
        <taxon>Pseudomonadati</taxon>
        <taxon>Pseudomonadota</taxon>
        <taxon>Alphaproteobacteria</taxon>
        <taxon>Hyphomicrobiales</taxon>
        <taxon>Pleomorphomonadaceae</taxon>
        <taxon>Oharaeibacter</taxon>
    </lineage>
</organism>
<dbReference type="Proteomes" id="UP000294547">
    <property type="component" value="Unassembled WGS sequence"/>
</dbReference>
<dbReference type="NCBIfam" id="TIGR03122">
    <property type="entry name" value="one_C_dehyd_C"/>
    <property type="match status" value="1"/>
</dbReference>